<dbReference type="STRING" id="60175.A0A1V6YUU4"/>
<evidence type="ECO:0000313" key="3">
    <source>
        <dbReference type="Proteomes" id="UP000191691"/>
    </source>
</evidence>
<keyword evidence="3" id="KW-1185">Reference proteome</keyword>
<evidence type="ECO:0000313" key="2">
    <source>
        <dbReference type="EMBL" id="OQE91226.1"/>
    </source>
</evidence>
<feature type="compositionally biased region" description="Polar residues" evidence="1">
    <location>
        <begin position="24"/>
        <end position="45"/>
    </location>
</feature>
<dbReference type="EMBL" id="MOOB01000010">
    <property type="protein sequence ID" value="OQE91226.1"/>
    <property type="molecule type" value="Genomic_DNA"/>
</dbReference>
<proteinExistence type="predicted"/>
<dbReference type="AlphaFoldDB" id="A0A1V6YUU4"/>
<organism evidence="2 3">
    <name type="scientific">Penicillium nalgiovense</name>
    <dbReference type="NCBI Taxonomy" id="60175"/>
    <lineage>
        <taxon>Eukaryota</taxon>
        <taxon>Fungi</taxon>
        <taxon>Dikarya</taxon>
        <taxon>Ascomycota</taxon>
        <taxon>Pezizomycotina</taxon>
        <taxon>Eurotiomycetes</taxon>
        <taxon>Eurotiomycetidae</taxon>
        <taxon>Eurotiales</taxon>
        <taxon>Aspergillaceae</taxon>
        <taxon>Penicillium</taxon>
    </lineage>
</organism>
<feature type="region of interest" description="Disordered" evidence="1">
    <location>
        <begin position="1"/>
        <end position="102"/>
    </location>
</feature>
<reference evidence="3" key="1">
    <citation type="journal article" date="2017" name="Nat. Microbiol.">
        <title>Global analysis of biosynthetic gene clusters reveals vast potential of secondary metabolite production in Penicillium species.</title>
        <authorList>
            <person name="Nielsen J.C."/>
            <person name="Grijseels S."/>
            <person name="Prigent S."/>
            <person name="Ji B."/>
            <person name="Dainat J."/>
            <person name="Nielsen K.F."/>
            <person name="Frisvad J.C."/>
            <person name="Workman M."/>
            <person name="Nielsen J."/>
        </authorList>
    </citation>
    <scope>NUCLEOTIDE SEQUENCE [LARGE SCALE GENOMIC DNA]</scope>
    <source>
        <strain evidence="3">IBT 13039</strain>
    </source>
</reference>
<dbReference type="Proteomes" id="UP000191691">
    <property type="component" value="Unassembled WGS sequence"/>
</dbReference>
<accession>A0A1V6YUU4</accession>
<comment type="caution">
    <text evidence="2">The sequence shown here is derived from an EMBL/GenBank/DDBJ whole genome shotgun (WGS) entry which is preliminary data.</text>
</comment>
<protein>
    <submittedName>
        <fullName evidence="2">Uncharacterized protein</fullName>
    </submittedName>
</protein>
<gene>
    <name evidence="2" type="ORF">PENNAL_c0010G09713</name>
</gene>
<evidence type="ECO:0000256" key="1">
    <source>
        <dbReference type="SAM" id="MobiDB-lite"/>
    </source>
</evidence>
<sequence>MPLHIRDIDTPESPSWGFPPSPHSMFTSSQNGKHPIPTKTQSSETPSERRSRLIRRFIQLGSREREPYNCRSPPQPTDAQTAKIFHPARPEAFRRTPNSLVP</sequence>
<name>A0A1V6YUU4_PENNA</name>